<evidence type="ECO:0000313" key="2">
    <source>
        <dbReference type="EMBL" id="RHD06404.1"/>
    </source>
</evidence>
<accession>A0A396AMG8</accession>
<dbReference type="Proteomes" id="UP000266391">
    <property type="component" value="Unassembled WGS sequence"/>
</dbReference>
<organism evidence="2 3">
    <name type="scientific">Roseburia inulinivorans</name>
    <dbReference type="NCBI Taxonomy" id="360807"/>
    <lineage>
        <taxon>Bacteria</taxon>
        <taxon>Bacillati</taxon>
        <taxon>Bacillota</taxon>
        <taxon>Clostridia</taxon>
        <taxon>Lachnospirales</taxon>
        <taxon>Lachnospiraceae</taxon>
        <taxon>Roseburia</taxon>
    </lineage>
</organism>
<dbReference type="EMBL" id="QSIQ01000001">
    <property type="protein sequence ID" value="RHD06404.1"/>
    <property type="molecule type" value="Genomic_DNA"/>
</dbReference>
<dbReference type="AlphaFoldDB" id="A0A396AMG8"/>
<dbReference type="Proteomes" id="UP000283492">
    <property type="component" value="Unassembled WGS sequence"/>
</dbReference>
<reference evidence="3 4" key="1">
    <citation type="submission" date="2018-08" db="EMBL/GenBank/DDBJ databases">
        <title>A genome reference for cultivated species of the human gut microbiota.</title>
        <authorList>
            <person name="Zou Y."/>
            <person name="Xue W."/>
            <person name="Luo G."/>
        </authorList>
    </citation>
    <scope>NUCLEOTIDE SEQUENCE [LARGE SCALE GENOMIC DNA]</scope>
    <source>
        <strain evidence="2 3">AM32-8LB</strain>
        <strain evidence="1 4">AM42-1AC</strain>
    </source>
</reference>
<evidence type="ECO:0000313" key="4">
    <source>
        <dbReference type="Proteomes" id="UP000283492"/>
    </source>
</evidence>
<proteinExistence type="predicted"/>
<dbReference type="EMBL" id="QSFX01000042">
    <property type="protein sequence ID" value="RHA83323.1"/>
    <property type="molecule type" value="Genomic_DNA"/>
</dbReference>
<dbReference type="RefSeq" id="WP_118091743.1">
    <property type="nucleotide sequence ID" value="NZ_CABJFX010000042.1"/>
</dbReference>
<name>A0A396AMG8_9FIRM</name>
<evidence type="ECO:0000313" key="3">
    <source>
        <dbReference type="Proteomes" id="UP000266391"/>
    </source>
</evidence>
<comment type="caution">
    <text evidence="2">The sequence shown here is derived from an EMBL/GenBank/DDBJ whole genome shotgun (WGS) entry which is preliminary data.</text>
</comment>
<sequence length="68" mass="7902">MKSNLIKDTTKEERIALIKAWIPDDDGLQDCDMDLWDIYADYINGKREIAEINALMTGTFYTEKDLND</sequence>
<gene>
    <name evidence="2" type="ORF">DW813_00585</name>
    <name evidence="1" type="ORF">DW914_16845</name>
</gene>
<protein>
    <submittedName>
        <fullName evidence="2">Uncharacterized protein</fullName>
    </submittedName>
</protein>
<evidence type="ECO:0000313" key="1">
    <source>
        <dbReference type="EMBL" id="RHA83323.1"/>
    </source>
</evidence>